<sequence length="1443" mass="167376">MGFEIKNICTVVPNPHHPMYKENEGSNYYYFSIFITPRLQFDGTLKEFYEMLNWPDYIEQIFWNNKAVLQHINLISNYNHSPGLNLERDFFYTKKVYSQLSGLDNIENFDENFQGRFLMRGKEIWKKLFLESTPVVAWPINIGPQFRHALDQESDTDGIGNTFEEGKNEKLKDSVQNPSATSNSTAASQLSISRARPLIGDNIGKEYVGFESTSLFSGHINPSERHSTSDREGETDSTKKANETEKANESKKYSQEFHVKISALSRYPHILRLLGLIHDFKISRENFKDLFKNEKEIFVKLNFDIGKIEEGKAEPILREFKKSVQFVTPYTRCDITKIKRTRVLRAHFLSSIDDYDQTVYKKEYPDPKDIPNYDDYIRNGFLNKEKYRINQKYLEDEPSSFLDSEDLAKQKVNNNDLDQQKDSNLVGIDSNFFEDEDIKILRSKATSKQKVSKGFSIKIMGQPKDLLTNIDSKLLQLKDENIEDIKSAFMAHHLDCGYRVDVLKVPQGNWENPKFLSLCERTATYMVDGKKGNHPTIEAVVPDEIIEWVYSKKLFDNFKDEPWLEEVRQVDNEGTEKRFEEIARWNGWSLTCPPLNAENSIEDYEADDLELKNIKPSNLPKLRFGDYQYWFRIRIVDICGNGISLSSENIEKGKVISDDITYYSKTYKRLERIASPLFFPPYELLKNKTSDNPKISPKIVERYKGEDNQTFVIRTNVNEQGSPNSFDDSCLRFITPQYISANFAELSGYYEEMTENNKTSDKKNLYELLKKVPKDSYSMKDFEDGIPFAVDKEVSAFEILGENINYCIAIDTINQLKKKPCSLVLDKEGLKHRNKLIGPLAIGDSKQLEIFSVSNSFPKSESKTFSIIHAVQRPVLLNKRLEYAKNNNENPLNFGSAIYFKKRLPLPVPGNQLEDAIKYQVEVCLLNMNEIGFPFSTSGEIVVLAEYWDIQLNPKNNLGWSYISDKKSSKKEEGTNDTNFAKKFILRKSWSNLNESTTHDRLDTILSDSNTQSIKDEYFNFFRHQFPDTKYRKVNYKLEAISKYSEFFDKNEHNIGDVKNPFSLIGNLDNQIEKGTTFTIIKNSAKPSKPTITSIIPIFRQYESKENGESTYEFKHDTFRMYLGETWFETGLDEKLAVIFKDVNEINASEDNKGLISIIANDPTTDSDNKNYEDNSSNYVGRLRGDYLFDTRLLDVTIDSIIDTKIEDNKYPITINSNDRFKPLEVKWDKSVLQFYSDIRFDNIHNYSTLFKFSVCRYQEQSIVLEGYYDYRFSDAVNTDMVSALPTRTVSILEDHIKYDLNGQIGGRYRMNNSKDETTNPTERILVANKVYLICEKDNLSDYVSKIEEHKQGVNNKILISSSFEYAVNVPLISIGPTIQYYGANGNLAEISYKQIENSYKSIFVEEYEDIALNDDFRMNETAEDYNPRNDPRKRLIFFYKIK</sequence>
<dbReference type="EMBL" id="CP022515">
    <property type="protein sequence ID" value="ASO06003.1"/>
    <property type="molecule type" value="Genomic_DNA"/>
</dbReference>
<feature type="compositionally biased region" description="Basic and acidic residues" evidence="1">
    <location>
        <begin position="222"/>
        <end position="252"/>
    </location>
</feature>
<evidence type="ECO:0000256" key="1">
    <source>
        <dbReference type="SAM" id="MobiDB-lite"/>
    </source>
</evidence>
<dbReference type="Proteomes" id="UP000204551">
    <property type="component" value="Chromosome"/>
</dbReference>
<dbReference type="KEGG" id="aalg:AREALGSMS7_02560"/>
<feature type="region of interest" description="Disordered" evidence="1">
    <location>
        <begin position="151"/>
        <end position="188"/>
    </location>
</feature>
<organism evidence="2 3">
    <name type="scientific">Arenibacter algicola</name>
    <dbReference type="NCBI Taxonomy" id="616991"/>
    <lineage>
        <taxon>Bacteria</taxon>
        <taxon>Pseudomonadati</taxon>
        <taxon>Bacteroidota</taxon>
        <taxon>Flavobacteriia</taxon>
        <taxon>Flavobacteriales</taxon>
        <taxon>Flavobacteriaceae</taxon>
        <taxon>Arenibacter</taxon>
    </lineage>
</organism>
<evidence type="ECO:0000313" key="3">
    <source>
        <dbReference type="Proteomes" id="UP000204551"/>
    </source>
</evidence>
<name>A0A221UXN8_9FLAO</name>
<gene>
    <name evidence="2" type="ORF">AREALGSMS7_02560</name>
</gene>
<accession>A0A221UXN8</accession>
<dbReference type="RefSeq" id="WP_157730794.1">
    <property type="nucleotide sequence ID" value="NZ_CP022515.1"/>
</dbReference>
<feature type="compositionally biased region" description="Basic and acidic residues" evidence="1">
    <location>
        <begin position="164"/>
        <end position="173"/>
    </location>
</feature>
<proteinExistence type="predicted"/>
<feature type="compositionally biased region" description="Low complexity" evidence="1">
    <location>
        <begin position="179"/>
        <end position="188"/>
    </location>
</feature>
<protein>
    <submittedName>
        <fullName evidence="2">Uncharacterized protein</fullName>
    </submittedName>
</protein>
<feature type="region of interest" description="Disordered" evidence="1">
    <location>
        <begin position="218"/>
        <end position="252"/>
    </location>
</feature>
<reference evidence="2 3" key="1">
    <citation type="submission" date="2017-07" db="EMBL/GenBank/DDBJ databases">
        <title>Genome Sequence of Arenibacter algicola Strain SMS7 Isolated from a culture of the Diatom Skeletonema marinoi.</title>
        <authorList>
            <person name="Topel M."/>
            <person name="Pinder M.I.M."/>
            <person name="Johansson O.N."/>
            <person name="Kourtchenko O."/>
            <person name="Godhe A."/>
            <person name="Clarke A.K."/>
        </authorList>
    </citation>
    <scope>NUCLEOTIDE SEQUENCE [LARGE SCALE GENOMIC DNA]</scope>
    <source>
        <strain evidence="2 3">SMS7</strain>
    </source>
</reference>
<evidence type="ECO:0000313" key="2">
    <source>
        <dbReference type="EMBL" id="ASO06003.1"/>
    </source>
</evidence>